<feature type="domain" description="Cadherin-like beta-sandwich-like" evidence="4">
    <location>
        <begin position="511"/>
        <end position="602"/>
    </location>
</feature>
<dbReference type="Pfam" id="PF12733">
    <property type="entry name" value="Cadherin-like"/>
    <property type="match status" value="4"/>
</dbReference>
<dbReference type="KEGG" id="plyc:GXP70_04875"/>
<evidence type="ECO:0000259" key="4">
    <source>
        <dbReference type="Pfam" id="PF12733"/>
    </source>
</evidence>
<accession>A0A6C0FR69</accession>
<dbReference type="EMBL" id="CP048209">
    <property type="protein sequence ID" value="QHT59367.1"/>
    <property type="molecule type" value="Genomic_DNA"/>
</dbReference>
<name>A0A6C0FR69_9BACL</name>
<dbReference type="InterPro" id="IPR025883">
    <property type="entry name" value="Cadherin-like_domain"/>
</dbReference>
<evidence type="ECO:0000313" key="6">
    <source>
        <dbReference type="Proteomes" id="UP000476064"/>
    </source>
</evidence>
<reference evidence="5 6" key="1">
    <citation type="submission" date="2020-01" db="EMBL/GenBank/DDBJ databases">
        <title>Paenibacillus sp. nov., isolated from tomato rhizosphere.</title>
        <authorList>
            <person name="Weon H.-Y."/>
            <person name="Lee S.A."/>
        </authorList>
    </citation>
    <scope>NUCLEOTIDE SEQUENCE [LARGE SCALE GENOMIC DNA]</scope>
    <source>
        <strain evidence="5 6">12200R-189</strain>
    </source>
</reference>
<dbReference type="Proteomes" id="UP000476064">
    <property type="component" value="Chromosome"/>
</dbReference>
<dbReference type="NCBIfam" id="TIGR02543">
    <property type="entry name" value="List_Bact_rpt"/>
    <property type="match status" value="1"/>
</dbReference>
<evidence type="ECO:0000259" key="3">
    <source>
        <dbReference type="Pfam" id="PF07581"/>
    </source>
</evidence>
<protein>
    <recommendedName>
        <fullName evidence="7">Cadherin-like beta sandwich domain-containing protein</fullName>
    </recommendedName>
</protein>
<feature type="domain" description="Cadherin-like beta-sandwich-like" evidence="4">
    <location>
        <begin position="610"/>
        <end position="706"/>
    </location>
</feature>
<dbReference type="Gene3D" id="2.160.20.110">
    <property type="match status" value="1"/>
</dbReference>
<organism evidence="5 6">
    <name type="scientific">Paenibacillus lycopersici</name>
    <dbReference type="NCBI Taxonomy" id="2704462"/>
    <lineage>
        <taxon>Bacteria</taxon>
        <taxon>Bacillati</taxon>
        <taxon>Bacillota</taxon>
        <taxon>Bacilli</taxon>
        <taxon>Bacillales</taxon>
        <taxon>Paenibacillaceae</taxon>
        <taxon>Paenibacillus</taxon>
    </lineage>
</organism>
<dbReference type="InterPro" id="IPR013378">
    <property type="entry name" value="InlB-like_B-rpt"/>
</dbReference>
<feature type="domain" description="Cadherin-like beta-sandwich-like" evidence="4">
    <location>
        <begin position="406"/>
        <end position="497"/>
    </location>
</feature>
<feature type="domain" description="GLUG" evidence="3">
    <location>
        <begin position="121"/>
        <end position="146"/>
    </location>
</feature>
<dbReference type="Gene3D" id="2.60.40.4270">
    <property type="entry name" value="Listeria-Bacteroides repeat domain"/>
    <property type="match status" value="1"/>
</dbReference>
<evidence type="ECO:0000256" key="1">
    <source>
        <dbReference type="ARBA" id="ARBA00004196"/>
    </source>
</evidence>
<evidence type="ECO:0000256" key="2">
    <source>
        <dbReference type="SAM" id="MobiDB-lite"/>
    </source>
</evidence>
<feature type="region of interest" description="Disordered" evidence="2">
    <location>
        <begin position="936"/>
        <end position="999"/>
    </location>
</feature>
<feature type="compositionally biased region" description="Low complexity" evidence="2">
    <location>
        <begin position="942"/>
        <end position="956"/>
    </location>
</feature>
<dbReference type="InterPro" id="IPR042229">
    <property type="entry name" value="Listeria/Bacterioides_rpt_sf"/>
</dbReference>
<feature type="domain" description="Cadherin-like beta-sandwich-like" evidence="4">
    <location>
        <begin position="301"/>
        <end position="393"/>
    </location>
</feature>
<evidence type="ECO:0008006" key="7">
    <source>
        <dbReference type="Google" id="ProtNLM"/>
    </source>
</evidence>
<dbReference type="InterPro" id="IPR011493">
    <property type="entry name" value="GLUG"/>
</dbReference>
<feature type="compositionally biased region" description="Basic and acidic residues" evidence="2">
    <location>
        <begin position="966"/>
        <end position="999"/>
    </location>
</feature>
<gene>
    <name evidence="5" type="ORF">GXP70_04875</name>
</gene>
<dbReference type="AlphaFoldDB" id="A0A6C0FR69"/>
<comment type="subcellular location">
    <subcellularLocation>
        <location evidence="1">Cell envelope</location>
    </subcellularLocation>
</comment>
<dbReference type="Pfam" id="PF09479">
    <property type="entry name" value="Flg_new"/>
    <property type="match status" value="1"/>
</dbReference>
<feature type="domain" description="GLUG" evidence="3">
    <location>
        <begin position="94"/>
        <end position="120"/>
    </location>
</feature>
<sequence length="999" mass="102759">MTNVRLDHVNVTGNDYVGGLAGELSSVTVNNCIVTGNVTGVDDIGGLTGWLDGTINDSAASVNVTGSHYHTGGLVGVNSGTINGSYASGRVSGGAIATGGLAGQQYSGSINNSYASGSVSGNSQVGGLIGIQDGGSIGNSYASGSVGGNSYVGGLSGRWTRGSNDNSFYDMESTGQSASAFGTGKLTAAMKDRSTYEEDIDHQWDFNNVWVIDPSLNNGYPDLQAMISVAASFDSNGGSAVASQTVKYNGTAAAPSIPTKNGYKFEGWYSDRELTQAFLFTTQMTSDVTLYAKWMSTNADLSNLTLSSGTLDPVFASEVTSYTASVGYAVENVTVTPTVADTTATVKVNGIDMTGSSPSGTVNLNVGANTVTVLVTAEDGATKKTYTITVTREPSSNIDLSSNADLSNLTLSSGTLDPVFASEVTSYTASVGYAVENVTVTPTVADTTATVKVNGIDVASGLPGGAVNLSVGANVITVLVTAEDGATKKTYTITVTRAPSGNIDLSSNADLSNLTLSSGTLDPVFASEVTSYTASVGYAVENVTVTPTVADTTATVKVNGTDVTSGSASGAVNLSVDANTITVLVTAEDGTQQQTYTITVTRAPSSNATLSSLTVSDVTLDPAFNSGTISYTASAANSVTSTTVTPTASDDTASVAVAVDGGAGTSITDGKPSAAIPLSVGPNTITVVVKAEDDSTTTTYMITVTRAGAGSNNNGGGFIPPSDNNVPAINGALTLPPGQAGKVSLGDAIMIAIPADATDKELRITIAKIADTQKLLTKTDVPASQVYEVAKNFPENFSKPVTLSMAFDPASLKSNQTAAVFYYDEGKQEWVEVVGGKIDGNHITVEVDHLAKFSVFPVSPVRQAGTGSVEAPTKPVITFSDISGHWAEANIKQAAGEGRLRGRNIQAESYRDACRICGDADERIAAAGQWSQTDVYGCSGDRSMGSESSRASGRSGYHYRQRGRHVPSECRDYARRDGDDGRESAQPRGRNECRSRLRG</sequence>
<keyword evidence="6" id="KW-1185">Reference proteome</keyword>
<dbReference type="GO" id="GO:0030313">
    <property type="term" value="C:cell envelope"/>
    <property type="evidence" value="ECO:0007669"/>
    <property type="project" value="UniProtKB-SubCell"/>
</dbReference>
<evidence type="ECO:0000313" key="5">
    <source>
        <dbReference type="EMBL" id="QHT59367.1"/>
    </source>
</evidence>
<dbReference type="Pfam" id="PF07581">
    <property type="entry name" value="Glug"/>
    <property type="match status" value="2"/>
</dbReference>
<proteinExistence type="predicted"/>